<accession>A0A371J093</accession>
<organism evidence="2 3">
    <name type="scientific">Romboutsia weinsteinii</name>
    <dbReference type="NCBI Taxonomy" id="2020949"/>
    <lineage>
        <taxon>Bacteria</taxon>
        <taxon>Bacillati</taxon>
        <taxon>Bacillota</taxon>
        <taxon>Clostridia</taxon>
        <taxon>Peptostreptococcales</taxon>
        <taxon>Peptostreptococcaceae</taxon>
        <taxon>Romboutsia</taxon>
    </lineage>
</organism>
<keyword evidence="1" id="KW-1133">Transmembrane helix</keyword>
<protein>
    <submittedName>
        <fullName evidence="2">Uncharacterized protein</fullName>
    </submittedName>
</protein>
<evidence type="ECO:0000256" key="1">
    <source>
        <dbReference type="SAM" id="Phobius"/>
    </source>
</evidence>
<evidence type="ECO:0000313" key="2">
    <source>
        <dbReference type="EMBL" id="RDY26114.1"/>
    </source>
</evidence>
<name>A0A371J093_9FIRM</name>
<reference evidence="2 3" key="1">
    <citation type="journal article" date="2017" name="Genome Announc.">
        <title>Draft Genome Sequence of Romboutsia weinsteinii sp. nov. Strain CCRI-19649(T) Isolated from Surface Water.</title>
        <authorList>
            <person name="Maheux A.F."/>
            <person name="Boudreau D.K."/>
            <person name="Berube E."/>
            <person name="Boissinot M."/>
            <person name="Cantin P."/>
            <person name="Raymond F."/>
            <person name="Corbeil J."/>
            <person name="Omar R.F."/>
            <person name="Bergeron M.G."/>
        </authorList>
    </citation>
    <scope>NUCLEOTIDE SEQUENCE [LARGE SCALE GENOMIC DNA]</scope>
    <source>
        <strain evidence="2 3">CCRI-19649</strain>
    </source>
</reference>
<sequence length="142" mass="16356">MNIKFNVKGVIYGVLALILIVGGFIFIPNMFMDKSKPVDYTMVQREAIPEKILSIMDKYTDQERALAVKLDGKIYIVVTRGNDNKHGIEIEKISTLTEDEKEVMKVNIVYKNKEKSYPYIVLETNLNKLPDRIELSSRVEDK</sequence>
<dbReference type="OrthoDB" id="422698at2"/>
<dbReference type="AlphaFoldDB" id="A0A371J093"/>
<dbReference type="EMBL" id="NOJY02000035">
    <property type="protein sequence ID" value="RDY26114.1"/>
    <property type="molecule type" value="Genomic_DNA"/>
</dbReference>
<keyword evidence="3" id="KW-1185">Reference proteome</keyword>
<proteinExistence type="predicted"/>
<dbReference type="Proteomes" id="UP000215694">
    <property type="component" value="Unassembled WGS sequence"/>
</dbReference>
<evidence type="ECO:0000313" key="3">
    <source>
        <dbReference type="Proteomes" id="UP000215694"/>
    </source>
</evidence>
<keyword evidence="1" id="KW-0812">Transmembrane</keyword>
<comment type="caution">
    <text evidence="2">The sequence shown here is derived from an EMBL/GenBank/DDBJ whole genome shotgun (WGS) entry which is preliminary data.</text>
</comment>
<feature type="transmembrane region" description="Helical" evidence="1">
    <location>
        <begin position="12"/>
        <end position="32"/>
    </location>
</feature>
<keyword evidence="1" id="KW-0472">Membrane</keyword>
<gene>
    <name evidence="2" type="ORF">CHL78_015025</name>
</gene>